<name>A0A6A7ARX6_9PLEO</name>
<reference evidence="1" key="1">
    <citation type="submission" date="2020-01" db="EMBL/GenBank/DDBJ databases">
        <authorList>
            <consortium name="DOE Joint Genome Institute"/>
            <person name="Haridas S."/>
            <person name="Albert R."/>
            <person name="Binder M."/>
            <person name="Bloem J."/>
            <person name="Labutti K."/>
            <person name="Salamov A."/>
            <person name="Andreopoulos B."/>
            <person name="Baker S.E."/>
            <person name="Barry K."/>
            <person name="Bills G."/>
            <person name="Bluhm B.H."/>
            <person name="Cannon C."/>
            <person name="Castanera R."/>
            <person name="Culley D.E."/>
            <person name="Daum C."/>
            <person name="Ezra D."/>
            <person name="Gonzalez J.B."/>
            <person name="Henrissat B."/>
            <person name="Kuo A."/>
            <person name="Liang C."/>
            <person name="Lipzen A."/>
            <person name="Lutzoni F."/>
            <person name="Magnuson J."/>
            <person name="Mondo S."/>
            <person name="Nolan M."/>
            <person name="Ohm R."/>
            <person name="Pangilinan J."/>
            <person name="Park H.-J."/>
            <person name="Ramirez L."/>
            <person name="Alfaro M."/>
            <person name="Sun H."/>
            <person name="Tritt A."/>
            <person name="Yoshinaga Y."/>
            <person name="Zwiers L.-H."/>
            <person name="Turgeon B.G."/>
            <person name="Goodwin S.B."/>
            <person name="Spatafora J.W."/>
            <person name="Crous P.W."/>
            <person name="Grigoriev I.V."/>
        </authorList>
    </citation>
    <scope>NUCLEOTIDE SEQUENCE</scope>
    <source>
        <strain evidence="1">IPT5</strain>
    </source>
</reference>
<dbReference type="PROSITE" id="PS51257">
    <property type="entry name" value="PROKAR_LIPOPROTEIN"/>
    <property type="match status" value="1"/>
</dbReference>
<proteinExistence type="predicted"/>
<gene>
    <name evidence="1" type="ORF">T440DRAFT_473083</name>
</gene>
<dbReference type="Proteomes" id="UP000799423">
    <property type="component" value="Unassembled WGS sequence"/>
</dbReference>
<sequence>MGSIMKLAHVGAMAMASSCGRHTGQRIVEPFAVRLGQRSETRYRMAGKPHGVSAFGEQLTLWRPEMELYGILYF</sequence>
<accession>A0A6A7ARX6</accession>
<evidence type="ECO:0000313" key="1">
    <source>
        <dbReference type="EMBL" id="KAF2844865.1"/>
    </source>
</evidence>
<dbReference type="AlphaFoldDB" id="A0A6A7ARX6"/>
<organism evidence="1 2">
    <name type="scientific">Plenodomus tracheiphilus IPT5</name>
    <dbReference type="NCBI Taxonomy" id="1408161"/>
    <lineage>
        <taxon>Eukaryota</taxon>
        <taxon>Fungi</taxon>
        <taxon>Dikarya</taxon>
        <taxon>Ascomycota</taxon>
        <taxon>Pezizomycotina</taxon>
        <taxon>Dothideomycetes</taxon>
        <taxon>Pleosporomycetidae</taxon>
        <taxon>Pleosporales</taxon>
        <taxon>Pleosporineae</taxon>
        <taxon>Leptosphaeriaceae</taxon>
        <taxon>Plenodomus</taxon>
    </lineage>
</organism>
<keyword evidence="2" id="KW-1185">Reference proteome</keyword>
<evidence type="ECO:0000313" key="2">
    <source>
        <dbReference type="Proteomes" id="UP000799423"/>
    </source>
</evidence>
<dbReference type="EMBL" id="MU006361">
    <property type="protein sequence ID" value="KAF2844865.1"/>
    <property type="molecule type" value="Genomic_DNA"/>
</dbReference>
<protein>
    <submittedName>
        <fullName evidence="1">Uncharacterized protein</fullName>
    </submittedName>
</protein>